<dbReference type="GO" id="GO:0051082">
    <property type="term" value="F:unfolded protein binding"/>
    <property type="evidence" value="ECO:0007669"/>
    <property type="project" value="TreeGrafter"/>
</dbReference>
<dbReference type="Gene3D" id="3.90.20.20">
    <property type="match status" value="1"/>
</dbReference>
<evidence type="ECO:0000256" key="8">
    <source>
        <dbReference type="ARBA" id="ARBA00072274"/>
    </source>
</evidence>
<comment type="similarity">
    <text evidence="2 10 11">Belongs to the GrpE family.</text>
</comment>
<dbReference type="GO" id="GO:0051087">
    <property type="term" value="F:protein-folding chaperone binding"/>
    <property type="evidence" value="ECO:0007669"/>
    <property type="project" value="InterPro"/>
</dbReference>
<dbReference type="Gene3D" id="2.30.22.10">
    <property type="entry name" value="Head domain of nucleotide exchange factor GrpE"/>
    <property type="match status" value="1"/>
</dbReference>
<dbReference type="Proteomes" id="UP000029622">
    <property type="component" value="Unassembled WGS sequence"/>
</dbReference>
<evidence type="ECO:0000256" key="10">
    <source>
        <dbReference type="HAMAP-Rule" id="MF_01151"/>
    </source>
</evidence>
<comment type="subunit">
    <text evidence="3 10">Homodimer.</text>
</comment>
<gene>
    <name evidence="10" type="primary">grpE</name>
    <name evidence="13" type="ORF">Y919_00980</name>
</gene>
<comment type="subcellular location">
    <subcellularLocation>
        <location evidence="1 10">Cytoplasm</location>
    </subcellularLocation>
</comment>
<comment type="function">
    <text evidence="7 10">Participates actively in the response to hyperosmotic and heat shock by preventing the aggregation of stress-denatured proteins, in association with DnaK and GrpE. It is the nucleotide exchange factor for DnaK and may function as a thermosensor. Unfolded proteins bind initially to DnaJ; upon interaction with the DnaJ-bound protein, DnaK hydrolyzes its bound ATP, resulting in the formation of a stable complex. GrpE releases ADP from DnaK; ATP binding to DnaK triggers the release of the substrate protein, thus completing the reaction cycle. Several rounds of ATP-dependent interactions between DnaJ, DnaK and GrpE are required for fully efficient folding.</text>
</comment>
<evidence type="ECO:0000256" key="11">
    <source>
        <dbReference type="RuleBase" id="RU004478"/>
    </source>
</evidence>
<evidence type="ECO:0000256" key="7">
    <source>
        <dbReference type="ARBA" id="ARBA00053401"/>
    </source>
</evidence>
<dbReference type="STRING" id="1156417.Y919_00980"/>
<dbReference type="FunFam" id="2.30.22.10:FF:000001">
    <property type="entry name" value="Protein GrpE"/>
    <property type="match status" value="1"/>
</dbReference>
<feature type="region of interest" description="Disordered" evidence="12">
    <location>
        <begin position="1"/>
        <end position="38"/>
    </location>
</feature>
<dbReference type="PRINTS" id="PR00773">
    <property type="entry name" value="GRPEPROTEIN"/>
</dbReference>
<dbReference type="GO" id="GO:0006457">
    <property type="term" value="P:protein folding"/>
    <property type="evidence" value="ECO:0007669"/>
    <property type="project" value="InterPro"/>
</dbReference>
<dbReference type="SUPFAM" id="SSF58014">
    <property type="entry name" value="Coiled-coil domain of nucleotide exchange factor GrpE"/>
    <property type="match status" value="1"/>
</dbReference>
<evidence type="ECO:0000256" key="1">
    <source>
        <dbReference type="ARBA" id="ARBA00004496"/>
    </source>
</evidence>
<dbReference type="GO" id="GO:0042803">
    <property type="term" value="F:protein homodimerization activity"/>
    <property type="evidence" value="ECO:0007669"/>
    <property type="project" value="InterPro"/>
</dbReference>
<dbReference type="GO" id="GO:0000774">
    <property type="term" value="F:adenyl-nucleotide exchange factor activity"/>
    <property type="evidence" value="ECO:0007669"/>
    <property type="project" value="InterPro"/>
</dbReference>
<dbReference type="InterPro" id="IPR013805">
    <property type="entry name" value="GrpE_CC"/>
</dbReference>
<sequence length="194" mass="22909">MEKQQQEQEIIKEQVHNEKQENIKDTEEDINDVKNESKEDSIDELKAKLEDKIKELEELNNRYLRLQADFLNYKKRVEKEKESIYAYASEELICQVLPVIDNFERALDSVDDNHKEDSFYKGVEMVYKQLMDILKKSGLEEINAIGEKFDPNLHHGVAQEESSEHEEDTIIEVYQKGYKLKDKVIRPSMVKISK</sequence>
<evidence type="ECO:0000256" key="5">
    <source>
        <dbReference type="ARBA" id="ARBA00023016"/>
    </source>
</evidence>
<accession>A0A096BJG8</accession>
<dbReference type="InterPro" id="IPR000740">
    <property type="entry name" value="GrpE"/>
</dbReference>
<reference evidence="13 14" key="1">
    <citation type="submission" date="2013-12" db="EMBL/GenBank/DDBJ databases">
        <title>Draft genome sequence of Caloranaerobacter sp. H53214.</title>
        <authorList>
            <person name="Jiang L.J."/>
            <person name="Shao Z.Z."/>
            <person name="Long M.N."/>
        </authorList>
    </citation>
    <scope>NUCLEOTIDE SEQUENCE [LARGE SCALE GENOMIC DNA]</scope>
    <source>
        <strain evidence="13 14">H53214</strain>
    </source>
</reference>
<evidence type="ECO:0000256" key="9">
    <source>
        <dbReference type="ARBA" id="ARBA00076414"/>
    </source>
</evidence>
<dbReference type="NCBIfam" id="NF010738">
    <property type="entry name" value="PRK14140.1"/>
    <property type="match status" value="1"/>
</dbReference>
<keyword evidence="6 10" id="KW-0143">Chaperone</keyword>
<evidence type="ECO:0000256" key="2">
    <source>
        <dbReference type="ARBA" id="ARBA00009054"/>
    </source>
</evidence>
<evidence type="ECO:0000313" key="13">
    <source>
        <dbReference type="EMBL" id="KGG81355.1"/>
    </source>
</evidence>
<evidence type="ECO:0000256" key="4">
    <source>
        <dbReference type="ARBA" id="ARBA00022490"/>
    </source>
</evidence>
<dbReference type="Pfam" id="PF01025">
    <property type="entry name" value="GrpE"/>
    <property type="match status" value="1"/>
</dbReference>
<dbReference type="PANTHER" id="PTHR21237:SF23">
    <property type="entry name" value="GRPE PROTEIN HOMOLOG, MITOCHONDRIAL"/>
    <property type="match status" value="1"/>
</dbReference>
<comment type="caution">
    <text evidence="13">The sequence shown here is derived from an EMBL/GenBank/DDBJ whole genome shotgun (WGS) entry which is preliminary data.</text>
</comment>
<name>A0A096BJG8_9FIRM</name>
<evidence type="ECO:0000313" key="14">
    <source>
        <dbReference type="Proteomes" id="UP000029622"/>
    </source>
</evidence>
<evidence type="ECO:0000256" key="3">
    <source>
        <dbReference type="ARBA" id="ARBA00011738"/>
    </source>
</evidence>
<dbReference type="PANTHER" id="PTHR21237">
    <property type="entry name" value="GRPE PROTEIN"/>
    <property type="match status" value="1"/>
</dbReference>
<evidence type="ECO:0000256" key="6">
    <source>
        <dbReference type="ARBA" id="ARBA00023186"/>
    </source>
</evidence>
<dbReference type="SUPFAM" id="SSF51064">
    <property type="entry name" value="Head domain of nucleotide exchange factor GrpE"/>
    <property type="match status" value="1"/>
</dbReference>
<organism evidence="13 14">
    <name type="scientific">Caloranaerobacter azorensis H53214</name>
    <dbReference type="NCBI Taxonomy" id="1156417"/>
    <lineage>
        <taxon>Bacteria</taxon>
        <taxon>Bacillati</taxon>
        <taxon>Bacillota</taxon>
        <taxon>Tissierellia</taxon>
        <taxon>Tissierellales</taxon>
        <taxon>Thermohalobacteraceae</taxon>
        <taxon>Caloranaerobacter</taxon>
    </lineage>
</organism>
<dbReference type="AlphaFoldDB" id="A0A096BJG8"/>
<evidence type="ECO:0000256" key="12">
    <source>
        <dbReference type="SAM" id="MobiDB-lite"/>
    </source>
</evidence>
<protein>
    <recommendedName>
        <fullName evidence="8 10">Protein GrpE</fullName>
    </recommendedName>
    <alternativeName>
        <fullName evidence="9 10">HSP-70 cofactor</fullName>
    </alternativeName>
</protein>
<dbReference type="HAMAP" id="MF_01151">
    <property type="entry name" value="GrpE"/>
    <property type="match status" value="1"/>
</dbReference>
<dbReference type="RefSeq" id="WP_035161476.1">
    <property type="nucleotide sequence ID" value="NZ_AZTB01000002.1"/>
</dbReference>
<dbReference type="CDD" id="cd00446">
    <property type="entry name" value="GrpE"/>
    <property type="match status" value="1"/>
</dbReference>
<dbReference type="InterPro" id="IPR009012">
    <property type="entry name" value="GrpE_head"/>
</dbReference>
<dbReference type="EMBL" id="AZTB01000002">
    <property type="protein sequence ID" value="KGG81355.1"/>
    <property type="molecule type" value="Genomic_DNA"/>
</dbReference>
<keyword evidence="4 10" id="KW-0963">Cytoplasm</keyword>
<proteinExistence type="inferred from homology"/>
<dbReference type="GO" id="GO:0005737">
    <property type="term" value="C:cytoplasm"/>
    <property type="evidence" value="ECO:0007669"/>
    <property type="project" value="UniProtKB-SubCell"/>
</dbReference>
<keyword evidence="5 10" id="KW-0346">Stress response</keyword>